<protein>
    <recommendedName>
        <fullName evidence="9">Short-chain dehydrogenase</fullName>
    </recommendedName>
</protein>
<dbReference type="Gene3D" id="3.40.50.720">
    <property type="entry name" value="NAD(P)-binding Rossmann-like Domain"/>
    <property type="match status" value="1"/>
</dbReference>
<keyword evidence="4" id="KW-0521">NADP</keyword>
<dbReference type="OrthoDB" id="9794387at2"/>
<dbReference type="Proteomes" id="UP000027980">
    <property type="component" value="Chromosome"/>
</dbReference>
<dbReference type="InterPro" id="IPR036291">
    <property type="entry name" value="NAD(P)-bd_dom_sf"/>
</dbReference>
<dbReference type="KEGG" id="tap:GZ22_04695"/>
<sequence>MKTAVVTGASRGLGEAIAKQLLERGIQVIGVARKNSDNLSSYEGMDNASYTYRYGDLQDTAACEKDFEYLAEDIFTKADDTVYLINNAGVVGPIATADSYSLSEWEAHMAINLTAPMLACSTFLKYAKTYNIPLVIVNVTSGAAERSVHGWSAYSTSKAGLNRYTETVAHEEAEAGTGNIAIAYNPGIMNTDMQADIRSSEPEQFQEVQKFKDYVTNKSLRDPMFVAGVLADILTGSEIENGKRYAVKDYV</sequence>
<dbReference type="PRINTS" id="PR00081">
    <property type="entry name" value="GDHRDH"/>
</dbReference>
<dbReference type="PRINTS" id="PR00080">
    <property type="entry name" value="SDRFAMILY"/>
</dbReference>
<proteinExistence type="inferred from homology"/>
<evidence type="ECO:0000313" key="8">
    <source>
        <dbReference type="Proteomes" id="UP000027980"/>
    </source>
</evidence>
<evidence type="ECO:0000256" key="6">
    <source>
        <dbReference type="RuleBase" id="RU000363"/>
    </source>
</evidence>
<comment type="similarity">
    <text evidence="2 6">Belongs to the short-chain dehydrogenases/reductases (SDR) family.</text>
</comment>
<dbReference type="PANTHER" id="PTHR44085:SF2">
    <property type="entry name" value="SEPIAPTERIN REDUCTASE"/>
    <property type="match status" value="1"/>
</dbReference>
<dbReference type="SUPFAM" id="SSF51735">
    <property type="entry name" value="NAD(P)-binding Rossmann-fold domains"/>
    <property type="match status" value="1"/>
</dbReference>
<evidence type="ECO:0000256" key="5">
    <source>
        <dbReference type="ARBA" id="ARBA00023002"/>
    </source>
</evidence>
<accession>A0A075LJ96</accession>
<dbReference type="PROSITE" id="PS00061">
    <property type="entry name" value="ADH_SHORT"/>
    <property type="match status" value="1"/>
</dbReference>
<dbReference type="GO" id="GO:0006729">
    <property type="term" value="P:tetrahydrobiopterin biosynthetic process"/>
    <property type="evidence" value="ECO:0007669"/>
    <property type="project" value="TreeGrafter"/>
</dbReference>
<dbReference type="InterPro" id="IPR002347">
    <property type="entry name" value="SDR_fam"/>
</dbReference>
<comment type="subcellular location">
    <subcellularLocation>
        <location evidence="1">Cytoplasm</location>
    </subcellularLocation>
</comment>
<dbReference type="InterPro" id="IPR020904">
    <property type="entry name" value="Sc_DH/Rdtase_CS"/>
</dbReference>
<gene>
    <name evidence="7" type="ORF">GZ22_04695</name>
</gene>
<dbReference type="AlphaFoldDB" id="A0A075LJ96"/>
<evidence type="ECO:0000256" key="4">
    <source>
        <dbReference type="ARBA" id="ARBA00022857"/>
    </source>
</evidence>
<dbReference type="RefSeq" id="WP_038559167.1">
    <property type="nucleotide sequence ID" value="NZ_CP008876.1"/>
</dbReference>
<dbReference type="Pfam" id="PF00106">
    <property type="entry name" value="adh_short"/>
    <property type="match status" value="1"/>
</dbReference>
<evidence type="ECO:0008006" key="9">
    <source>
        <dbReference type="Google" id="ProtNLM"/>
    </source>
</evidence>
<evidence type="ECO:0000256" key="2">
    <source>
        <dbReference type="ARBA" id="ARBA00006484"/>
    </source>
</evidence>
<evidence type="ECO:0000256" key="3">
    <source>
        <dbReference type="ARBA" id="ARBA00022490"/>
    </source>
</evidence>
<name>A0A075LJ96_9BACI</name>
<evidence type="ECO:0000256" key="1">
    <source>
        <dbReference type="ARBA" id="ARBA00004496"/>
    </source>
</evidence>
<keyword evidence="3" id="KW-0963">Cytoplasm</keyword>
<evidence type="ECO:0000313" key="7">
    <source>
        <dbReference type="EMBL" id="AIF65997.1"/>
    </source>
</evidence>
<reference evidence="7 8" key="1">
    <citation type="submission" date="2014-07" db="EMBL/GenBank/DDBJ databases">
        <title>Complete genome sequence of a moderately halophilic bacterium Terribacillus aidingensis MP602, isolated from Cryptomeria fortunei in Tianmu mountain in China.</title>
        <authorList>
            <person name="Wang Y."/>
            <person name="Lu P."/>
            <person name="Zhang L."/>
        </authorList>
    </citation>
    <scope>NUCLEOTIDE SEQUENCE [LARGE SCALE GENOMIC DNA]</scope>
    <source>
        <strain evidence="7 8">MP602</strain>
    </source>
</reference>
<dbReference type="PANTHER" id="PTHR44085">
    <property type="entry name" value="SEPIAPTERIN REDUCTASE"/>
    <property type="match status" value="1"/>
</dbReference>
<dbReference type="EMBL" id="CP008876">
    <property type="protein sequence ID" value="AIF65997.1"/>
    <property type="molecule type" value="Genomic_DNA"/>
</dbReference>
<organism evidence="7 8">
    <name type="scientific">Terribacillus saccharophilus</name>
    <dbReference type="NCBI Taxonomy" id="361277"/>
    <lineage>
        <taxon>Bacteria</taxon>
        <taxon>Bacillati</taxon>
        <taxon>Bacillota</taxon>
        <taxon>Bacilli</taxon>
        <taxon>Bacillales</taxon>
        <taxon>Bacillaceae</taxon>
        <taxon>Terribacillus</taxon>
    </lineage>
</organism>
<dbReference type="InterPro" id="IPR051721">
    <property type="entry name" value="Biopterin_syn/organic_redct"/>
</dbReference>
<dbReference type="GO" id="GO:0004757">
    <property type="term" value="F:sepiapterin reductase (NADP+) activity"/>
    <property type="evidence" value="ECO:0007669"/>
    <property type="project" value="TreeGrafter"/>
</dbReference>
<keyword evidence="5" id="KW-0560">Oxidoreductase</keyword>
<dbReference type="GO" id="GO:0005737">
    <property type="term" value="C:cytoplasm"/>
    <property type="evidence" value="ECO:0007669"/>
    <property type="project" value="UniProtKB-SubCell"/>
</dbReference>
<dbReference type="GeneID" id="34221695"/>
<dbReference type="HOGENOM" id="CLU_010194_2_11_9"/>